<reference evidence="4 5" key="1">
    <citation type="journal article" date="2015" name="Nature">
        <title>rRNA introns, odd ribosomes, and small enigmatic genomes across a large radiation of phyla.</title>
        <authorList>
            <person name="Brown C.T."/>
            <person name="Hug L.A."/>
            <person name="Thomas B.C."/>
            <person name="Sharon I."/>
            <person name="Castelle C.J."/>
            <person name="Singh A."/>
            <person name="Wilkins M.J."/>
            <person name="Williams K.H."/>
            <person name="Banfield J.F."/>
        </authorList>
    </citation>
    <scope>NUCLEOTIDE SEQUENCE [LARGE SCALE GENOMIC DNA]</scope>
</reference>
<gene>
    <name evidence="4" type="ORF">UV61_C0002G0220</name>
</gene>
<dbReference type="Pfam" id="PF00534">
    <property type="entry name" value="Glycos_transf_1"/>
    <property type="match status" value="1"/>
</dbReference>
<keyword evidence="1" id="KW-0808">Transferase</keyword>
<accession>A0A0G1CPM0</accession>
<dbReference type="SUPFAM" id="SSF53756">
    <property type="entry name" value="UDP-Glycosyltransferase/glycogen phosphorylase"/>
    <property type="match status" value="1"/>
</dbReference>
<evidence type="ECO:0000313" key="5">
    <source>
        <dbReference type="Proteomes" id="UP000034050"/>
    </source>
</evidence>
<dbReference type="PANTHER" id="PTHR46401">
    <property type="entry name" value="GLYCOSYLTRANSFERASE WBBK-RELATED"/>
    <property type="match status" value="1"/>
</dbReference>
<evidence type="ECO:0000259" key="3">
    <source>
        <dbReference type="Pfam" id="PF13439"/>
    </source>
</evidence>
<name>A0A0G1CPM0_9BACT</name>
<comment type="caution">
    <text evidence="4">The sequence shown here is derived from an EMBL/GenBank/DDBJ whole genome shotgun (WGS) entry which is preliminary data.</text>
</comment>
<dbReference type="AlphaFoldDB" id="A0A0G1CPM0"/>
<dbReference type="InterPro" id="IPR028098">
    <property type="entry name" value="Glyco_trans_4-like_N"/>
</dbReference>
<evidence type="ECO:0000256" key="1">
    <source>
        <dbReference type="ARBA" id="ARBA00022679"/>
    </source>
</evidence>
<dbReference type="InterPro" id="IPR001296">
    <property type="entry name" value="Glyco_trans_1"/>
</dbReference>
<sequence>MHIGIDGYEANTHKRVGIGQYAYQVIKYLHQLDQKNSYTIFLPSLPLQDLPETKSNWKYTIGNPGSLWTIRQLPGLIQKNPVDLFFSPTHYLPWFTQMPKVLSVMDLSYLHYPGLFKFKDLIQLKYMGLYSIKRAQKIFTISEFTKKEIIEHYHYPKDKIMVTYPGYRKLRIKSSELRTRDIRTKYGIKGRYILFVGTIQPRKNVDRLIEAFEMFNMEADLVLVGKKGWLYESIFRAIEASPKKDAIHYLDFVTEAELVSLYQNAACFVLPSLYEGFGIPVAEAMQNGCPVVVSNTSSLPEVAGEAGIYVNPLAAQDIAEGLHKALQLKPEERSRRVELGRKHIEQFSWEICAKKTLEVLNSFSHPDRSGGI</sequence>
<dbReference type="GO" id="GO:0016757">
    <property type="term" value="F:glycosyltransferase activity"/>
    <property type="evidence" value="ECO:0007669"/>
    <property type="project" value="InterPro"/>
</dbReference>
<dbReference type="PATRIC" id="fig|1618446.3.peg.345"/>
<dbReference type="Pfam" id="PF13439">
    <property type="entry name" value="Glyco_transf_4"/>
    <property type="match status" value="1"/>
</dbReference>
<evidence type="ECO:0000313" key="4">
    <source>
        <dbReference type="EMBL" id="KKS87499.1"/>
    </source>
</evidence>
<proteinExistence type="predicted"/>
<protein>
    <submittedName>
        <fullName evidence="4">AprM</fullName>
    </submittedName>
</protein>
<dbReference type="GO" id="GO:0009103">
    <property type="term" value="P:lipopolysaccharide biosynthetic process"/>
    <property type="evidence" value="ECO:0007669"/>
    <property type="project" value="TreeGrafter"/>
</dbReference>
<dbReference type="CDD" id="cd03809">
    <property type="entry name" value="GT4_MtfB-like"/>
    <property type="match status" value="1"/>
</dbReference>
<dbReference type="Gene3D" id="3.40.50.2000">
    <property type="entry name" value="Glycogen Phosphorylase B"/>
    <property type="match status" value="2"/>
</dbReference>
<dbReference type="PANTHER" id="PTHR46401:SF2">
    <property type="entry name" value="GLYCOSYLTRANSFERASE WBBK-RELATED"/>
    <property type="match status" value="1"/>
</dbReference>
<feature type="domain" description="Glycosyl transferase family 1" evidence="2">
    <location>
        <begin position="183"/>
        <end position="342"/>
    </location>
</feature>
<evidence type="ECO:0000259" key="2">
    <source>
        <dbReference type="Pfam" id="PF00534"/>
    </source>
</evidence>
<dbReference type="STRING" id="1618446.UV61_C0002G0220"/>
<dbReference type="FunFam" id="3.40.50.2000:FF:000119">
    <property type="entry name" value="Glycosyl transferase group 1"/>
    <property type="match status" value="1"/>
</dbReference>
<feature type="domain" description="Glycosyltransferase subfamily 4-like N-terminal" evidence="3">
    <location>
        <begin position="17"/>
        <end position="166"/>
    </location>
</feature>
<dbReference type="Proteomes" id="UP000034050">
    <property type="component" value="Unassembled WGS sequence"/>
</dbReference>
<dbReference type="EMBL" id="LCFD01000002">
    <property type="protein sequence ID" value="KKS87499.1"/>
    <property type="molecule type" value="Genomic_DNA"/>
</dbReference>
<organism evidence="4 5">
    <name type="scientific">Candidatus Gottesmanbacteria bacterium GW2011_GWB1_43_11</name>
    <dbReference type="NCBI Taxonomy" id="1618446"/>
    <lineage>
        <taxon>Bacteria</taxon>
        <taxon>Candidatus Gottesmaniibacteriota</taxon>
    </lineage>
</organism>